<evidence type="ECO:0000313" key="3">
    <source>
        <dbReference type="Proteomes" id="UP000236731"/>
    </source>
</evidence>
<dbReference type="NCBIfam" id="TIGR04519">
    <property type="entry name" value="MoCo_extend_TAT"/>
    <property type="match status" value="1"/>
</dbReference>
<dbReference type="InterPro" id="IPR030948">
    <property type="entry name" value="TAT_var_transloc_signal_dom"/>
</dbReference>
<organism evidence="2 3">
    <name type="scientific">Sphingobacterium lactis</name>
    <dbReference type="NCBI Taxonomy" id="797291"/>
    <lineage>
        <taxon>Bacteria</taxon>
        <taxon>Pseudomonadati</taxon>
        <taxon>Bacteroidota</taxon>
        <taxon>Sphingobacteriia</taxon>
        <taxon>Sphingobacteriales</taxon>
        <taxon>Sphingobacteriaceae</taxon>
        <taxon>Sphingobacterium</taxon>
    </lineage>
</organism>
<dbReference type="Gene3D" id="3.40.50.740">
    <property type="match status" value="1"/>
</dbReference>
<dbReference type="SUPFAM" id="SSF50692">
    <property type="entry name" value="ADC-like"/>
    <property type="match status" value="1"/>
</dbReference>
<dbReference type="GO" id="GO:0043546">
    <property type="term" value="F:molybdopterin cofactor binding"/>
    <property type="evidence" value="ECO:0007669"/>
    <property type="project" value="InterPro"/>
</dbReference>
<sequence>MESNKKYWKGLEELNQTPAFVEGSKSEFAEPIPVEDVLNEAGLSTKTPRRDFLKALGFGLGAVTLAACNRTPIHKAVPYVIKPEEVTPGIPNYYASSFNGQSVIVRTREGRPISLEANPNSIGLNQGTDANTSAAVLDLYDMSKLQNPQIGGKDVEWSKLDQVVVDALNKAQAAGKQITIVSNTVNSPSTLAAIAALTTKYPATQLVQVDAVSYSGIIEANRAAFGKAVVPSYHFDKAQVVVSVAADFLGTWVAGEEHTQDYIKNRDYKSLKGGKMSRHIQFESGLSMTGSNADVRIAIKPSEEGAVLISLYNAITGQNVAGGTTNAKAKTAIALAAKELVNNRGAAVVVAGSNDTNAQLLANAINTALGAYGAVIDLDNFSKQYQGSDAGFQTFLNAAKAGQVGVAFFLNSNPVYDYFKTDDVKAALAKIDYTVSFADRADETASELKAIAPNCTFLEAWGDSSAKEGLFTIVQPTINPVFNTRQVEQSLLIWAGVNKPIHDFVKENWEANILAGTGKLWKDVLQQGFVYKGSATGSAYAANVDVNAAAAALTAESKKVAGGVELKLYESPNLRDGRWANNAYLQELPDPVSKVTWDNFAAINPADAEELGVKETGKVTVEANGYKVDLPVVLQPGQARGTVSVAVGYGRTKVGKAGNNVGVNAFPFASVINGTVQFQAKASVSKAAGIYELAQTQTHHTIEGRNIIRETSFAKYLKDPNSESGRFADTHQTYDLWNKFEQPGHRWVMAIDLNACTGCGSCIVACNVENNVPVVGRDEVRRRREMHWLRIDRYYTINNGGTGLTKENDIAKADGLDYEDVTVVHQPMLCQHCEHAPCETVCPVLATVHSSEGLNHMAYNRCFGTRYCANNCPYKVRRFNWFNYWNDSRFDNYLNNEFTQLVLNPDVTTRSRGVMEKCSMCIQRIQAGKLQAKMENRKVKDGDIKMACQAACSANAIIFGDANDPESEVSKALRNERVYYVLEEINVQPNIGYMTKVRNTFEA</sequence>
<proteinExistence type="predicted"/>
<dbReference type="Gene3D" id="2.40.40.20">
    <property type="match status" value="1"/>
</dbReference>
<dbReference type="OrthoDB" id="9779457at2"/>
<dbReference type="AlphaFoldDB" id="A0A1H5SDC0"/>
<dbReference type="GO" id="GO:0016491">
    <property type="term" value="F:oxidoreductase activity"/>
    <property type="evidence" value="ECO:0007669"/>
    <property type="project" value="InterPro"/>
</dbReference>
<evidence type="ECO:0000313" key="2">
    <source>
        <dbReference type="EMBL" id="SEF48616.1"/>
    </source>
</evidence>
<dbReference type="CDD" id="cd02784">
    <property type="entry name" value="MopB_CT_PHLH"/>
    <property type="match status" value="1"/>
</dbReference>
<dbReference type="PANTHER" id="PTHR42783">
    <property type="entry name" value="GLUTAMATE SYNTHASE [NADPH] SMALL CHAIN"/>
    <property type="match status" value="1"/>
</dbReference>
<dbReference type="InterPro" id="IPR009010">
    <property type="entry name" value="Asp_de-COase-like_dom_sf"/>
</dbReference>
<dbReference type="Pfam" id="PF13247">
    <property type="entry name" value="Fer4_11"/>
    <property type="match status" value="1"/>
</dbReference>
<dbReference type="InterPro" id="IPR006657">
    <property type="entry name" value="MoPterin_dinucl-bd_dom"/>
</dbReference>
<gene>
    <name evidence="2" type="ORF">SAMN05421877_101232</name>
</gene>
<reference evidence="3" key="1">
    <citation type="submission" date="2016-10" db="EMBL/GenBank/DDBJ databases">
        <authorList>
            <person name="Varghese N."/>
            <person name="Submissions S."/>
        </authorList>
    </citation>
    <scope>NUCLEOTIDE SEQUENCE [LARGE SCALE GENOMIC DNA]</scope>
    <source>
        <strain evidence="3">DSM 22361</strain>
    </source>
</reference>
<name>A0A1H5SDC0_9SPHI</name>
<evidence type="ECO:0000259" key="1">
    <source>
        <dbReference type="PROSITE" id="PS51379"/>
    </source>
</evidence>
<dbReference type="Gene3D" id="3.30.2070.10">
    <property type="entry name" value="Formate dehydrogenase/DMSO reductase"/>
    <property type="match status" value="1"/>
</dbReference>
<dbReference type="InterPro" id="IPR017896">
    <property type="entry name" value="4Fe4S_Fe-S-bd"/>
</dbReference>
<dbReference type="Proteomes" id="UP000236731">
    <property type="component" value="Unassembled WGS sequence"/>
</dbReference>
<dbReference type="PROSITE" id="PS51379">
    <property type="entry name" value="4FE4S_FER_2"/>
    <property type="match status" value="1"/>
</dbReference>
<dbReference type="Pfam" id="PF01568">
    <property type="entry name" value="Molydop_binding"/>
    <property type="match status" value="1"/>
</dbReference>
<dbReference type="RefSeq" id="WP_103904892.1">
    <property type="nucleotide sequence ID" value="NZ_CP049246.1"/>
</dbReference>
<feature type="domain" description="4Fe-4S ferredoxin-type" evidence="1">
    <location>
        <begin position="747"/>
        <end position="777"/>
    </location>
</feature>
<dbReference type="SUPFAM" id="SSF53706">
    <property type="entry name" value="Formate dehydrogenase/DMSO reductase, domains 1-3"/>
    <property type="match status" value="1"/>
</dbReference>
<dbReference type="Gene3D" id="3.40.228.10">
    <property type="entry name" value="Dimethylsulfoxide Reductase, domain 2"/>
    <property type="match status" value="1"/>
</dbReference>
<dbReference type="Gene3D" id="3.30.70.20">
    <property type="match status" value="2"/>
</dbReference>
<keyword evidence="3" id="KW-1185">Reference proteome</keyword>
<dbReference type="EMBL" id="FNUT01000001">
    <property type="protein sequence ID" value="SEF48616.1"/>
    <property type="molecule type" value="Genomic_DNA"/>
</dbReference>
<protein>
    <submittedName>
        <fullName evidence="2">Prokaryotic molybdopterin-containing oxidoreductase family, iron-sulfur binding subunit</fullName>
    </submittedName>
</protein>
<accession>A0A1H5SDC0</accession>
<dbReference type="PANTHER" id="PTHR42783:SF3">
    <property type="entry name" value="GLUTAMATE SYNTHASE [NADPH] SMALL CHAIN-RELATED"/>
    <property type="match status" value="1"/>
</dbReference>
<dbReference type="CDD" id="cd10551">
    <property type="entry name" value="PsrB"/>
    <property type="match status" value="1"/>
</dbReference>
<dbReference type="SUPFAM" id="SSF54862">
    <property type="entry name" value="4Fe-4S ferredoxins"/>
    <property type="match status" value="1"/>
</dbReference>